<dbReference type="Proteomes" id="UP000824469">
    <property type="component" value="Unassembled WGS sequence"/>
</dbReference>
<feature type="non-terminal residue" evidence="2">
    <location>
        <position position="207"/>
    </location>
</feature>
<feature type="compositionally biased region" description="Polar residues" evidence="1">
    <location>
        <begin position="66"/>
        <end position="77"/>
    </location>
</feature>
<dbReference type="EMBL" id="JAHRHJ020003606">
    <property type="protein sequence ID" value="KAH9291444.1"/>
    <property type="molecule type" value="Genomic_DNA"/>
</dbReference>
<organism evidence="2 3">
    <name type="scientific">Taxus chinensis</name>
    <name type="common">Chinese yew</name>
    <name type="synonym">Taxus wallichiana var. chinensis</name>
    <dbReference type="NCBI Taxonomy" id="29808"/>
    <lineage>
        <taxon>Eukaryota</taxon>
        <taxon>Viridiplantae</taxon>
        <taxon>Streptophyta</taxon>
        <taxon>Embryophyta</taxon>
        <taxon>Tracheophyta</taxon>
        <taxon>Spermatophyta</taxon>
        <taxon>Pinopsida</taxon>
        <taxon>Pinidae</taxon>
        <taxon>Conifers II</taxon>
        <taxon>Cupressales</taxon>
        <taxon>Taxaceae</taxon>
        <taxon>Taxus</taxon>
    </lineage>
</organism>
<feature type="region of interest" description="Disordered" evidence="1">
    <location>
        <begin position="66"/>
        <end position="105"/>
    </location>
</feature>
<proteinExistence type="predicted"/>
<reference evidence="2 3" key="1">
    <citation type="journal article" date="2021" name="Nat. Plants">
        <title>The Taxus genome provides insights into paclitaxel biosynthesis.</title>
        <authorList>
            <person name="Xiong X."/>
            <person name="Gou J."/>
            <person name="Liao Q."/>
            <person name="Li Y."/>
            <person name="Zhou Q."/>
            <person name="Bi G."/>
            <person name="Li C."/>
            <person name="Du R."/>
            <person name="Wang X."/>
            <person name="Sun T."/>
            <person name="Guo L."/>
            <person name="Liang H."/>
            <person name="Lu P."/>
            <person name="Wu Y."/>
            <person name="Zhang Z."/>
            <person name="Ro D.K."/>
            <person name="Shang Y."/>
            <person name="Huang S."/>
            <person name="Yan J."/>
        </authorList>
    </citation>
    <scope>NUCLEOTIDE SEQUENCE [LARGE SCALE GENOMIC DNA]</scope>
    <source>
        <strain evidence="2">Ta-2019</strain>
    </source>
</reference>
<comment type="caution">
    <text evidence="2">The sequence shown here is derived from an EMBL/GenBank/DDBJ whole genome shotgun (WGS) entry which is preliminary data.</text>
</comment>
<keyword evidence="3" id="KW-1185">Reference proteome</keyword>
<protein>
    <submittedName>
        <fullName evidence="2">Uncharacterized protein</fullName>
    </submittedName>
</protein>
<sequence>MVKKTPNHPGHVFGENPNTGCIVGEKIRSADSHNLSWINLAFGRDTPVPGRVNEISLEGGGAVSTDRSVATGKNLNGNKEFRGPSTKSQARGFGKTGFGSSSRHGVPIAPLNGENVVWQSGGSDSIPALFPEVLNQGGGRDTDNGRSSGPSFADILSKQSKTTAKTTMKPAEKNPCITFGEEVLETESFYQEHALICRFAGLWPSLP</sequence>
<accession>A0AA38F3V6</accession>
<evidence type="ECO:0000256" key="1">
    <source>
        <dbReference type="SAM" id="MobiDB-lite"/>
    </source>
</evidence>
<evidence type="ECO:0000313" key="2">
    <source>
        <dbReference type="EMBL" id="KAH9291444.1"/>
    </source>
</evidence>
<gene>
    <name evidence="2" type="ORF">KI387_043365</name>
</gene>
<dbReference type="AlphaFoldDB" id="A0AA38F3V6"/>
<name>A0AA38F3V6_TAXCH</name>
<evidence type="ECO:0000313" key="3">
    <source>
        <dbReference type="Proteomes" id="UP000824469"/>
    </source>
</evidence>